<dbReference type="Proteomes" id="UP000004508">
    <property type="component" value="Unassembled WGS sequence"/>
</dbReference>
<keyword evidence="2" id="KW-1185">Reference proteome</keyword>
<protein>
    <submittedName>
        <fullName evidence="1">Uncharacterized protein</fullName>
    </submittedName>
</protein>
<name>D6TD04_KTERA</name>
<dbReference type="RefSeq" id="WP_007907086.1">
    <property type="nucleotide sequence ID" value="NZ_ADVG01000001.1"/>
</dbReference>
<proteinExistence type="predicted"/>
<comment type="caution">
    <text evidence="1">The sequence shown here is derived from an EMBL/GenBank/DDBJ whole genome shotgun (WGS) entry which is preliminary data.</text>
</comment>
<dbReference type="eggNOG" id="ENOG502ZA9I">
    <property type="taxonomic scope" value="Bacteria"/>
</dbReference>
<organism evidence="1 2">
    <name type="scientific">Ktedonobacter racemifer DSM 44963</name>
    <dbReference type="NCBI Taxonomy" id="485913"/>
    <lineage>
        <taxon>Bacteria</taxon>
        <taxon>Bacillati</taxon>
        <taxon>Chloroflexota</taxon>
        <taxon>Ktedonobacteria</taxon>
        <taxon>Ktedonobacterales</taxon>
        <taxon>Ktedonobacteraceae</taxon>
        <taxon>Ktedonobacter</taxon>
    </lineage>
</organism>
<dbReference type="OrthoDB" id="5458416at2"/>
<gene>
    <name evidence="1" type="ORF">Krac_11652</name>
</gene>
<sequence length="581" mass="66789">MEQKDKAPPSQQGKKRQRVDELIERAKRNGYVLETSEVPQQVRDYYRHWCKQERRPAISVEARGAYATVTIDVRTAAKGWECAGTIQRGGAWPQLALTPSMEERLLQWPAYYLHRSPAQPGSFYTSSRKLVLKNILAEDVDQAIREFLLLWVQFKGEYEALLDARIRVLRAEAQVVHSAEPTWKSALARASERDAPPAPSCDHIAVLEHLPALLSKEQICAFLGLPARTAERKAALVAQLAVALGNDAETKARFFEIFVEEMAVEPWELEKLLGCTATERKRWVSDGKLAPLATRSVWKSGKELVYPVFDRRHVANITPEILARFREEHASLVDMRRKTGARKAQESRTRHAQARKLAFEEAEEAFAEWARLDYPELAAVLRLAFWTQMASRWAKENLAKSAQATKYNALYRKRAEEWYQWKDEALQVLVNSSYAHLSYYRPEDADKIDLELCDDHYTVFREGYYEGERDFYAYHKAEIHACPACQVSVSREYYALYALEISASICPESTFSFHIPQPLGRAFLPPARTLPQVSHVEQEGLFRFGRRLYDEEKILYREKDVATHLAQALTEARDQLGIPRR</sequence>
<dbReference type="InParanoid" id="D6TD04"/>
<accession>D6TD04</accession>
<evidence type="ECO:0000313" key="2">
    <source>
        <dbReference type="Proteomes" id="UP000004508"/>
    </source>
</evidence>
<evidence type="ECO:0000313" key="1">
    <source>
        <dbReference type="EMBL" id="EFH90055.1"/>
    </source>
</evidence>
<dbReference type="AlphaFoldDB" id="D6TD04"/>
<dbReference type="EMBL" id="ADVG01000001">
    <property type="protein sequence ID" value="EFH90055.1"/>
    <property type="molecule type" value="Genomic_DNA"/>
</dbReference>
<reference evidence="1 2" key="1">
    <citation type="journal article" date="2011" name="Stand. Genomic Sci.">
        <title>Non-contiguous finished genome sequence and contextual data of the filamentous soil bacterium Ktedonobacter racemifer type strain (SOSP1-21).</title>
        <authorList>
            <person name="Chang Y.J."/>
            <person name="Land M."/>
            <person name="Hauser L."/>
            <person name="Chertkov O."/>
            <person name="Del Rio T.G."/>
            <person name="Nolan M."/>
            <person name="Copeland A."/>
            <person name="Tice H."/>
            <person name="Cheng J.F."/>
            <person name="Lucas S."/>
            <person name="Han C."/>
            <person name="Goodwin L."/>
            <person name="Pitluck S."/>
            <person name="Ivanova N."/>
            <person name="Ovchinikova G."/>
            <person name="Pati A."/>
            <person name="Chen A."/>
            <person name="Palaniappan K."/>
            <person name="Mavromatis K."/>
            <person name="Liolios K."/>
            <person name="Brettin T."/>
            <person name="Fiebig A."/>
            <person name="Rohde M."/>
            <person name="Abt B."/>
            <person name="Goker M."/>
            <person name="Detter J.C."/>
            <person name="Woyke T."/>
            <person name="Bristow J."/>
            <person name="Eisen J.A."/>
            <person name="Markowitz V."/>
            <person name="Hugenholtz P."/>
            <person name="Kyrpides N.C."/>
            <person name="Klenk H.P."/>
            <person name="Lapidus A."/>
        </authorList>
    </citation>
    <scope>NUCLEOTIDE SEQUENCE [LARGE SCALE GENOMIC DNA]</scope>
    <source>
        <strain evidence="2">DSM 44963</strain>
    </source>
</reference>